<dbReference type="EMBL" id="AP017470">
    <property type="protein sequence ID" value="BBB32970.1"/>
    <property type="molecule type" value="Genomic_DNA"/>
</dbReference>
<dbReference type="Proteomes" id="UP000595564">
    <property type="component" value="Chromosome"/>
</dbReference>
<sequence length="922" mass="107682">MILKERLKNSKGRFIRLTNLVALIVLFFSLSGFSQTNNDLKIIKGLVRDGAFNIAKTKIETFLQNNPQSPDLKQVYSLYFDTLMATRDYTKIHTVADEFYNKFCTQKKDNTCFRALLFNAYAYYFENDFKSVDKVFSKIAIDFKSLKGIDKNLVSQYYLLKGDLSFKRDAFKDAISNYNSFLKLKFDNKVRLKLAISYYHYKKFGKAEKILKKLEKEGFKDPLLNRYLGLVYYGKKKYDIAYKYFSRNKDREDGFFAVHTLVQSAKLKEAFALFRQLIPLPTPTDEERTNFQLSLLLDRGDLLDASNLVEKKSYIEDKEFYLLSFKVFDNLRMYNKAVGFLRKYALVSDTHKDYFKLAEYYLTKLNDMDNALLFYNKCIEKNPEGAFSSIALLNRIKCTLYNGDKEKALTMLADFLKKYGKTSPVTDDAYFVYGKLMLDRGNYPEAIKSFENIILNYQDSPLVNSANYYLAESYFRNGMYKDTVDLIKERFKKQDKKILTLLALAEYLNGDFKSAVSHFSKLKPEGYLKKLYAYSLAKTGKVEEAKKIAGDNKDTLYFSLIYADKKDDAFNLALKSENPRLIYLSALKQSDENMKKLYLVKVLELSSKEDTVRKLALIELEPIVEKTGEYLLIMENEPEYIKNNPEEFHGVQGLLKKAEKYRQKGNIAKAVYFYKMAVENYPEAKGVDKAYYFLFETLKNPPVKYLKKIVETFPDSEYYTLSCYKLGLIHFNNKEYSKAADYFEEVLKHRDKNIEKLLFAVYYYLGICYEQTGQTTKAVENYLEYLKNLPQDVQQLDERIRIALFLQKNGKTKEALDEFLKILPLLKDEDSKAEVTFYIAECYETLGDLNKALENYLSVTYLHPKELMWSTTARFNAAKICEKLGYYDDAIKLYKKIADAYKGQVQGEFARKKLKELEEKNK</sequence>
<dbReference type="Pfam" id="PF13432">
    <property type="entry name" value="TPR_16"/>
    <property type="match status" value="2"/>
</dbReference>
<gene>
    <name evidence="4" type="ORF">TTHT_1462</name>
</gene>
<evidence type="ECO:0000313" key="5">
    <source>
        <dbReference type="Proteomes" id="UP000595564"/>
    </source>
</evidence>
<dbReference type="PANTHER" id="PTHR45586">
    <property type="entry name" value="TPR REPEAT-CONTAINING PROTEIN PA4667"/>
    <property type="match status" value="1"/>
</dbReference>
<proteinExistence type="predicted"/>
<accession>A0A7R6SZL9</accession>
<dbReference type="KEGG" id="thyd:TTHT_1462"/>
<keyword evidence="1" id="KW-0677">Repeat</keyword>
<evidence type="ECO:0000256" key="1">
    <source>
        <dbReference type="ARBA" id="ARBA00022737"/>
    </source>
</evidence>
<feature type="repeat" description="TPR" evidence="3">
    <location>
        <begin position="427"/>
        <end position="460"/>
    </location>
</feature>
<dbReference type="SMART" id="SM00028">
    <property type="entry name" value="TPR"/>
    <property type="match status" value="11"/>
</dbReference>
<dbReference type="SUPFAM" id="SSF81901">
    <property type="entry name" value="HCP-like"/>
    <property type="match status" value="1"/>
</dbReference>
<dbReference type="RefSeq" id="WP_201327269.1">
    <property type="nucleotide sequence ID" value="NZ_AP017470.1"/>
</dbReference>
<dbReference type="SUPFAM" id="SSF48452">
    <property type="entry name" value="TPR-like"/>
    <property type="match status" value="3"/>
</dbReference>
<dbReference type="Gene3D" id="1.25.40.10">
    <property type="entry name" value="Tetratricopeptide repeat domain"/>
    <property type="match status" value="5"/>
</dbReference>
<feature type="repeat" description="TPR" evidence="3">
    <location>
        <begin position="759"/>
        <end position="792"/>
    </location>
</feature>
<dbReference type="AlphaFoldDB" id="A0A7R6SZL9"/>
<name>A0A7R6SZL9_9BACT</name>
<organism evidence="4 5">
    <name type="scientific">Thermotomaculum hydrothermale</name>
    <dbReference type="NCBI Taxonomy" id="981385"/>
    <lineage>
        <taxon>Bacteria</taxon>
        <taxon>Pseudomonadati</taxon>
        <taxon>Acidobacteriota</taxon>
        <taxon>Holophagae</taxon>
        <taxon>Thermotomaculales</taxon>
        <taxon>Thermotomaculaceae</taxon>
        <taxon>Thermotomaculum</taxon>
    </lineage>
</organism>
<protein>
    <recommendedName>
        <fullName evidence="6">Tetratricopeptide TPR_1 repeat-containing protein</fullName>
    </recommendedName>
</protein>
<dbReference type="InterPro" id="IPR051012">
    <property type="entry name" value="CellSynth/LPSAsmb/PSIAsmb"/>
</dbReference>
<feature type="repeat" description="TPR" evidence="3">
    <location>
        <begin position="833"/>
        <end position="866"/>
    </location>
</feature>
<dbReference type="InterPro" id="IPR011990">
    <property type="entry name" value="TPR-like_helical_dom_sf"/>
</dbReference>
<dbReference type="PANTHER" id="PTHR45586:SF1">
    <property type="entry name" value="LIPOPOLYSACCHARIDE ASSEMBLY PROTEIN B"/>
    <property type="match status" value="1"/>
</dbReference>
<keyword evidence="5" id="KW-1185">Reference proteome</keyword>
<evidence type="ECO:0000256" key="2">
    <source>
        <dbReference type="ARBA" id="ARBA00022803"/>
    </source>
</evidence>
<dbReference type="InterPro" id="IPR019734">
    <property type="entry name" value="TPR_rpt"/>
</dbReference>
<feature type="repeat" description="TPR" evidence="3">
    <location>
        <begin position="720"/>
        <end position="753"/>
    </location>
</feature>
<reference evidence="4 5" key="1">
    <citation type="journal article" date="2012" name="Extremophiles">
        <title>Thermotomaculum hydrothermale gen. nov., sp. nov., a novel heterotrophic thermophile within the phylum Acidobacteria from a deep-sea hydrothermal vent chimney in the Southern Okinawa Trough.</title>
        <authorList>
            <person name="Izumi H."/>
            <person name="Nunoura T."/>
            <person name="Miyazaki M."/>
            <person name="Mino S."/>
            <person name="Toki T."/>
            <person name="Takai K."/>
            <person name="Sako Y."/>
            <person name="Sawabe T."/>
            <person name="Nakagawa S."/>
        </authorList>
    </citation>
    <scope>NUCLEOTIDE SEQUENCE [LARGE SCALE GENOMIC DNA]</scope>
    <source>
        <strain evidence="4 5">AC55</strain>
    </source>
</reference>
<evidence type="ECO:0000256" key="3">
    <source>
        <dbReference type="PROSITE-ProRule" id="PRU00339"/>
    </source>
</evidence>
<dbReference type="PROSITE" id="PS50005">
    <property type="entry name" value="TPR"/>
    <property type="match status" value="4"/>
</dbReference>
<keyword evidence="2 3" id="KW-0802">TPR repeat</keyword>
<dbReference type="Pfam" id="PF13181">
    <property type="entry name" value="TPR_8"/>
    <property type="match status" value="2"/>
</dbReference>
<evidence type="ECO:0008006" key="6">
    <source>
        <dbReference type="Google" id="ProtNLM"/>
    </source>
</evidence>
<evidence type="ECO:0000313" key="4">
    <source>
        <dbReference type="EMBL" id="BBB32970.1"/>
    </source>
</evidence>